<organism evidence="5 6">
    <name type="scientific">Dentiscutata erythropus</name>
    <dbReference type="NCBI Taxonomy" id="1348616"/>
    <lineage>
        <taxon>Eukaryota</taxon>
        <taxon>Fungi</taxon>
        <taxon>Fungi incertae sedis</taxon>
        <taxon>Mucoromycota</taxon>
        <taxon>Glomeromycotina</taxon>
        <taxon>Glomeromycetes</taxon>
        <taxon>Diversisporales</taxon>
        <taxon>Gigasporaceae</taxon>
        <taxon>Dentiscutata</taxon>
    </lineage>
</organism>
<dbReference type="SUPFAM" id="SSF53448">
    <property type="entry name" value="Nucleotide-diphospho-sugar transferases"/>
    <property type="match status" value="1"/>
</dbReference>
<comment type="similarity">
    <text evidence="1">Belongs to the glycosyltransferase 15 family.</text>
</comment>
<dbReference type="AlphaFoldDB" id="A0A9N9GLQ2"/>
<dbReference type="GO" id="GO:0005794">
    <property type="term" value="C:Golgi apparatus"/>
    <property type="evidence" value="ECO:0007669"/>
    <property type="project" value="TreeGrafter"/>
</dbReference>
<dbReference type="EMBL" id="CAJVPY010004128">
    <property type="protein sequence ID" value="CAG8610921.1"/>
    <property type="molecule type" value="Genomic_DNA"/>
</dbReference>
<comment type="caution">
    <text evidence="5">The sequence shown here is derived from an EMBL/GenBank/DDBJ whole genome shotgun (WGS) entry which is preliminary data.</text>
</comment>
<gene>
    <name evidence="5" type="ORF">DERYTH_LOCUS8134</name>
</gene>
<dbReference type="GO" id="GO:0000026">
    <property type="term" value="F:alpha-1,2-mannosyltransferase activity"/>
    <property type="evidence" value="ECO:0007669"/>
    <property type="project" value="TreeGrafter"/>
</dbReference>
<keyword evidence="6" id="KW-1185">Reference proteome</keyword>
<evidence type="ECO:0000256" key="1">
    <source>
        <dbReference type="ARBA" id="ARBA00007677"/>
    </source>
</evidence>
<proteinExistence type="inferred from homology"/>
<keyword evidence="4" id="KW-0472">Membrane</keyword>
<protein>
    <submittedName>
        <fullName evidence="5">564_t:CDS:1</fullName>
    </submittedName>
</protein>
<dbReference type="Pfam" id="PF01793">
    <property type="entry name" value="Glyco_transf_15"/>
    <property type="match status" value="1"/>
</dbReference>
<evidence type="ECO:0000256" key="4">
    <source>
        <dbReference type="SAM" id="Phobius"/>
    </source>
</evidence>
<sequence>MILWFSLHFRTLLIRTIIIVSIFTSLYILSVSILLETPNTNLNDIASQSNEKGTTVTHVNLTLTHTIDDNVNSTLQQVNDTQIDNTEVNGAKTDDTKVDVIQVDSTQVNDTQPDTQLDTQLDTQITTHDKQVINSHVNDSQVDDTQLENTQVDDTQLENTQVDDTQLKDTQVGNTQLKDTQVDDTQLNNTQTQTDIQLNDKVDKQFNITQVDEIQLNNTQVNNTLDNVIFTQDDTRLNAVIIVLVRNSELHQLRKTMRSFEDRWNKKYNYPYVFLNDQEFTQEFKTMTTALTSAKTYYGLIPEHMWSYPPWIDQNKAAETRREMGFRRILYGDSESYRHMCRFNSGFFFRHELIEKYDYYWRLEPGVEFTCDIEYDTFKFIKENNITYGFTIALLEVSETIPTLWRTIVDFVYKYPQYISDNNFISFITGDEMATYNGCHFWSNFEIGDLNFFRSEKYLNFFDFLDQAGGFYYERWGDAPVHSIALLLFLERSKIHFFNDIGYSHPPFQHCPINTDYHNAGRCFCDPASNFDDQWGSCTNDWIKNY</sequence>
<evidence type="ECO:0000313" key="5">
    <source>
        <dbReference type="EMBL" id="CAG8610921.1"/>
    </source>
</evidence>
<dbReference type="GO" id="GO:0000032">
    <property type="term" value="P:cell wall mannoprotein biosynthetic process"/>
    <property type="evidence" value="ECO:0007669"/>
    <property type="project" value="TreeGrafter"/>
</dbReference>
<reference evidence="5" key="1">
    <citation type="submission" date="2021-06" db="EMBL/GenBank/DDBJ databases">
        <authorList>
            <person name="Kallberg Y."/>
            <person name="Tangrot J."/>
            <person name="Rosling A."/>
        </authorList>
    </citation>
    <scope>NUCLEOTIDE SEQUENCE</scope>
    <source>
        <strain evidence="5">MA453B</strain>
    </source>
</reference>
<keyword evidence="2" id="KW-0808">Transferase</keyword>
<dbReference type="Gene3D" id="2.160.10.20">
    <property type="entry name" value="Insect antifreeze protein"/>
    <property type="match status" value="1"/>
</dbReference>
<evidence type="ECO:0000313" key="6">
    <source>
        <dbReference type="Proteomes" id="UP000789405"/>
    </source>
</evidence>
<dbReference type="InterPro" id="IPR002685">
    <property type="entry name" value="Glyco_trans_15"/>
</dbReference>
<keyword evidence="4" id="KW-0812">Transmembrane</keyword>
<dbReference type="Gene3D" id="3.90.550.10">
    <property type="entry name" value="Spore Coat Polysaccharide Biosynthesis Protein SpsA, Chain A"/>
    <property type="match status" value="1"/>
</dbReference>
<feature type="transmembrane region" description="Helical" evidence="4">
    <location>
        <begin position="12"/>
        <end position="35"/>
    </location>
</feature>
<evidence type="ECO:0000256" key="3">
    <source>
        <dbReference type="PIRSR" id="PIRSR018153-1"/>
    </source>
</evidence>
<dbReference type="InterPro" id="IPR029044">
    <property type="entry name" value="Nucleotide-diphossugar_trans"/>
</dbReference>
<dbReference type="GO" id="GO:0016020">
    <property type="term" value="C:membrane"/>
    <property type="evidence" value="ECO:0007669"/>
    <property type="project" value="InterPro"/>
</dbReference>
<dbReference type="OrthoDB" id="439943at2759"/>
<evidence type="ECO:0000256" key="2">
    <source>
        <dbReference type="ARBA" id="ARBA00022679"/>
    </source>
</evidence>
<feature type="active site" description="Nucleophile" evidence="3">
    <location>
        <position position="446"/>
    </location>
</feature>
<accession>A0A9N9GLQ2</accession>
<dbReference type="PANTHER" id="PTHR31121">
    <property type="entry name" value="ALPHA-1,2 MANNOSYLTRANSFERASE KTR1"/>
    <property type="match status" value="1"/>
</dbReference>
<keyword evidence="4" id="KW-1133">Transmembrane helix</keyword>
<dbReference type="FunFam" id="3.90.550.10:FF:000051">
    <property type="entry name" value="Alpha-1,2-mannosyltransferase (Ktr4)"/>
    <property type="match status" value="1"/>
</dbReference>
<dbReference type="GO" id="GO:0006487">
    <property type="term" value="P:protein N-linked glycosylation"/>
    <property type="evidence" value="ECO:0007669"/>
    <property type="project" value="TreeGrafter"/>
</dbReference>
<dbReference type="PANTHER" id="PTHR31121:SF6">
    <property type="entry name" value="ALPHA-1,2 MANNOSYLTRANSFERASE KTR1"/>
    <property type="match status" value="1"/>
</dbReference>
<dbReference type="Proteomes" id="UP000789405">
    <property type="component" value="Unassembled WGS sequence"/>
</dbReference>
<name>A0A9N9GLQ2_9GLOM</name>